<gene>
    <name evidence="9" type="ORF">A2851_03940</name>
</gene>
<organism evidence="9 10">
    <name type="scientific">Candidatus Kaiserbacteria bacterium RIFCSPHIGHO2_01_FULL_53_29</name>
    <dbReference type="NCBI Taxonomy" id="1798480"/>
    <lineage>
        <taxon>Bacteria</taxon>
        <taxon>Candidatus Kaiseribacteriota</taxon>
    </lineage>
</organism>
<evidence type="ECO:0000313" key="10">
    <source>
        <dbReference type="Proteomes" id="UP000176863"/>
    </source>
</evidence>
<feature type="transmembrane region" description="Helical" evidence="8">
    <location>
        <begin position="125"/>
        <end position="150"/>
    </location>
</feature>
<dbReference type="InterPro" id="IPR052017">
    <property type="entry name" value="TSUP"/>
</dbReference>
<keyword evidence="4 8" id="KW-1003">Cell membrane</keyword>
<evidence type="ECO:0000256" key="3">
    <source>
        <dbReference type="ARBA" id="ARBA00022448"/>
    </source>
</evidence>
<dbReference type="EMBL" id="MFKT01000023">
    <property type="protein sequence ID" value="OGG52724.1"/>
    <property type="molecule type" value="Genomic_DNA"/>
</dbReference>
<proteinExistence type="inferred from homology"/>
<evidence type="ECO:0000256" key="8">
    <source>
        <dbReference type="RuleBase" id="RU363041"/>
    </source>
</evidence>
<feature type="transmembrane region" description="Helical" evidence="8">
    <location>
        <begin position="12"/>
        <end position="34"/>
    </location>
</feature>
<keyword evidence="7 8" id="KW-0472">Membrane</keyword>
<protein>
    <recommendedName>
        <fullName evidence="8">Probable membrane transporter protein</fullName>
    </recommendedName>
</protein>
<keyword evidence="5 8" id="KW-0812">Transmembrane</keyword>
<evidence type="ECO:0000256" key="1">
    <source>
        <dbReference type="ARBA" id="ARBA00004651"/>
    </source>
</evidence>
<dbReference type="GO" id="GO:0005886">
    <property type="term" value="C:plasma membrane"/>
    <property type="evidence" value="ECO:0007669"/>
    <property type="project" value="UniProtKB-SubCell"/>
</dbReference>
<evidence type="ECO:0000256" key="2">
    <source>
        <dbReference type="ARBA" id="ARBA00009142"/>
    </source>
</evidence>
<evidence type="ECO:0000313" key="9">
    <source>
        <dbReference type="EMBL" id="OGG52724.1"/>
    </source>
</evidence>
<evidence type="ECO:0000256" key="6">
    <source>
        <dbReference type="ARBA" id="ARBA00022989"/>
    </source>
</evidence>
<feature type="transmembrane region" description="Helical" evidence="8">
    <location>
        <begin position="181"/>
        <end position="211"/>
    </location>
</feature>
<dbReference type="STRING" id="1798480.A2851_03940"/>
<keyword evidence="6 8" id="KW-1133">Transmembrane helix</keyword>
<comment type="similarity">
    <text evidence="2 8">Belongs to the 4-toluene sulfonate uptake permease (TSUP) (TC 2.A.102) family.</text>
</comment>
<dbReference type="Pfam" id="PF01925">
    <property type="entry name" value="TauE"/>
    <property type="match status" value="1"/>
</dbReference>
<feature type="transmembrane region" description="Helical" evidence="8">
    <location>
        <begin position="223"/>
        <end position="241"/>
    </location>
</feature>
<keyword evidence="3" id="KW-0813">Transport</keyword>
<dbReference type="PANTHER" id="PTHR30269:SF37">
    <property type="entry name" value="MEMBRANE TRANSPORTER PROTEIN"/>
    <property type="match status" value="1"/>
</dbReference>
<comment type="caution">
    <text evidence="9">The sequence shown here is derived from an EMBL/GenBank/DDBJ whole genome shotgun (WGS) entry which is preliminary data.</text>
</comment>
<evidence type="ECO:0000256" key="7">
    <source>
        <dbReference type="ARBA" id="ARBA00023136"/>
    </source>
</evidence>
<sequence>MLEFLAVNPYVFFGIILLASVLSTSFGIGGFVLIPLIAAAYGAREAIGIITLYFVFQNINKGIAFRKHIDWSVAIKMTLWSLPGALLGSFALSFIPISILNKILAIFILIYLANDVFEFVPKKHYSAALIPVFGTLYGFVSGLTSSGNIIKGPLFTSLGLSKEAYNGTYAVSSFFVNVPKLVVYFVTGVIGVGSFTSALPFFAVSILGTYIGVHLLHRVKEDVFYYFLTFAFAASAIALLFA</sequence>
<evidence type="ECO:0000256" key="5">
    <source>
        <dbReference type="ARBA" id="ARBA00022692"/>
    </source>
</evidence>
<accession>A0A1F6CU95</accession>
<dbReference type="Proteomes" id="UP000176863">
    <property type="component" value="Unassembled WGS sequence"/>
</dbReference>
<comment type="subcellular location">
    <subcellularLocation>
        <location evidence="1 8">Cell membrane</location>
        <topology evidence="1 8">Multi-pass membrane protein</topology>
    </subcellularLocation>
</comment>
<evidence type="ECO:0000256" key="4">
    <source>
        <dbReference type="ARBA" id="ARBA00022475"/>
    </source>
</evidence>
<reference evidence="9 10" key="1">
    <citation type="journal article" date="2016" name="Nat. Commun.">
        <title>Thousands of microbial genomes shed light on interconnected biogeochemical processes in an aquifer system.</title>
        <authorList>
            <person name="Anantharaman K."/>
            <person name="Brown C.T."/>
            <person name="Hug L.A."/>
            <person name="Sharon I."/>
            <person name="Castelle C.J."/>
            <person name="Probst A.J."/>
            <person name="Thomas B.C."/>
            <person name="Singh A."/>
            <person name="Wilkins M.J."/>
            <person name="Karaoz U."/>
            <person name="Brodie E.L."/>
            <person name="Williams K.H."/>
            <person name="Hubbard S.S."/>
            <person name="Banfield J.F."/>
        </authorList>
    </citation>
    <scope>NUCLEOTIDE SEQUENCE [LARGE SCALE GENOMIC DNA]</scope>
</reference>
<dbReference type="InterPro" id="IPR002781">
    <property type="entry name" value="TM_pro_TauE-like"/>
</dbReference>
<dbReference type="AlphaFoldDB" id="A0A1F6CU95"/>
<feature type="transmembrane region" description="Helical" evidence="8">
    <location>
        <begin position="85"/>
        <end position="113"/>
    </location>
</feature>
<name>A0A1F6CU95_9BACT</name>
<dbReference type="PANTHER" id="PTHR30269">
    <property type="entry name" value="TRANSMEMBRANE PROTEIN YFCA"/>
    <property type="match status" value="1"/>
</dbReference>